<name>A0A974BLC4_SEDHY</name>
<accession>A0A974BLC4</accession>
<dbReference type="SUPFAM" id="SSF52151">
    <property type="entry name" value="FabD/lysophospholipase-like"/>
    <property type="match status" value="1"/>
</dbReference>
<gene>
    <name evidence="6" type="ORF">HZF24_14470</name>
</gene>
<dbReference type="EMBL" id="JACBNQ010000020">
    <property type="protein sequence ID" value="NYB75349.1"/>
    <property type="molecule type" value="Genomic_DNA"/>
</dbReference>
<dbReference type="PANTHER" id="PTHR14226">
    <property type="entry name" value="NEUROPATHY TARGET ESTERASE/SWISS CHEESE D.MELANOGASTER"/>
    <property type="match status" value="1"/>
</dbReference>
<comment type="caution">
    <text evidence="6">The sequence shown here is derived from an EMBL/GenBank/DDBJ whole genome shotgun (WGS) entry which is preliminary data.</text>
</comment>
<dbReference type="GO" id="GO:0016042">
    <property type="term" value="P:lipid catabolic process"/>
    <property type="evidence" value="ECO:0007669"/>
    <property type="project" value="UniProtKB-UniRule"/>
</dbReference>
<reference evidence="6" key="1">
    <citation type="submission" date="2020-07" db="EMBL/GenBank/DDBJ databases">
        <title>Genomic analysis of a strain of Sedimentibacter Hydroxybenzoicus DSM7310.</title>
        <authorList>
            <person name="Ma S."/>
        </authorList>
    </citation>
    <scope>NUCLEOTIDE SEQUENCE</scope>
    <source>
        <strain evidence="6">DSM 7310</strain>
    </source>
</reference>
<evidence type="ECO:0000259" key="5">
    <source>
        <dbReference type="PROSITE" id="PS51635"/>
    </source>
</evidence>
<keyword evidence="2 4" id="KW-0442">Lipid degradation</keyword>
<proteinExistence type="predicted"/>
<keyword evidence="3 4" id="KW-0443">Lipid metabolism</keyword>
<keyword evidence="1 4" id="KW-0378">Hydrolase</keyword>
<dbReference type="AlphaFoldDB" id="A0A974BLC4"/>
<dbReference type="InterPro" id="IPR050301">
    <property type="entry name" value="NTE"/>
</dbReference>
<evidence type="ECO:0000256" key="3">
    <source>
        <dbReference type="ARBA" id="ARBA00023098"/>
    </source>
</evidence>
<dbReference type="PANTHER" id="PTHR14226:SF57">
    <property type="entry name" value="BLR7027 PROTEIN"/>
    <property type="match status" value="1"/>
</dbReference>
<evidence type="ECO:0000256" key="2">
    <source>
        <dbReference type="ARBA" id="ARBA00022963"/>
    </source>
</evidence>
<dbReference type="Gene3D" id="3.40.1090.10">
    <property type="entry name" value="Cytosolic phospholipase A2 catalytic domain"/>
    <property type="match status" value="1"/>
</dbReference>
<feature type="active site" description="Nucleophile" evidence="4">
    <location>
        <position position="41"/>
    </location>
</feature>
<evidence type="ECO:0000313" key="7">
    <source>
        <dbReference type="Proteomes" id="UP000611629"/>
    </source>
</evidence>
<feature type="short sequence motif" description="GXSXG" evidence="4">
    <location>
        <begin position="39"/>
        <end position="43"/>
    </location>
</feature>
<dbReference type="Proteomes" id="UP000611629">
    <property type="component" value="Unassembled WGS sequence"/>
</dbReference>
<dbReference type="InterPro" id="IPR016035">
    <property type="entry name" value="Acyl_Trfase/lysoPLipase"/>
</dbReference>
<feature type="short sequence motif" description="DGA/G" evidence="4">
    <location>
        <begin position="195"/>
        <end position="197"/>
    </location>
</feature>
<evidence type="ECO:0000256" key="1">
    <source>
        <dbReference type="ARBA" id="ARBA00022801"/>
    </source>
</evidence>
<dbReference type="RefSeq" id="WP_179239054.1">
    <property type="nucleotide sequence ID" value="NZ_JACBNQ010000020.1"/>
</dbReference>
<protein>
    <submittedName>
        <fullName evidence="6">Patatin-like phospholipase family protein</fullName>
    </submittedName>
</protein>
<evidence type="ECO:0000256" key="4">
    <source>
        <dbReference type="PROSITE-ProRule" id="PRU01161"/>
    </source>
</evidence>
<dbReference type="Pfam" id="PF01734">
    <property type="entry name" value="Patatin"/>
    <property type="match status" value="1"/>
</dbReference>
<dbReference type="GO" id="GO:0016787">
    <property type="term" value="F:hydrolase activity"/>
    <property type="evidence" value="ECO:0007669"/>
    <property type="project" value="UniProtKB-UniRule"/>
</dbReference>
<feature type="active site" description="Proton acceptor" evidence="4">
    <location>
        <position position="195"/>
    </location>
</feature>
<dbReference type="InterPro" id="IPR002641">
    <property type="entry name" value="PNPLA_dom"/>
</dbReference>
<keyword evidence="7" id="KW-1185">Reference proteome</keyword>
<sequence>MSGIGLVLGGGGAKGAYQIGAWKALCEFGYNNYIDVYSGSSIGAINNFLIQTMDWKDATNIWLNYNLSKVFFADGTDLDSLVKAIRMTLFGKKAQFDSLFTRDGFVNLFNTIGLENLEGTALDTYVTVANVTEIPDEERVLKTAMDWYKGRKSGFTQYIHIKKPEADFIKDILLATSAIPIVYPPEKIGDQYYVDGAINDVLPVYPLNKRGINSIIAISCDRINYQALKRKYPYADILLIQPSRYLGNLFNGTLNFDNRKLRETYYLGYSDAKKAIRGIDIVLSSGYQRDEVLSAQHSM</sequence>
<dbReference type="PROSITE" id="PS51635">
    <property type="entry name" value="PNPLA"/>
    <property type="match status" value="1"/>
</dbReference>
<feature type="domain" description="PNPLA" evidence="5">
    <location>
        <begin position="6"/>
        <end position="208"/>
    </location>
</feature>
<feature type="short sequence motif" description="GXGXXG" evidence="4">
    <location>
        <begin position="10"/>
        <end position="15"/>
    </location>
</feature>
<organism evidence="6 7">
    <name type="scientific">Sedimentibacter hydroxybenzoicus DSM 7310</name>
    <dbReference type="NCBI Taxonomy" id="1123245"/>
    <lineage>
        <taxon>Bacteria</taxon>
        <taxon>Bacillati</taxon>
        <taxon>Bacillota</taxon>
        <taxon>Tissierellia</taxon>
        <taxon>Sedimentibacter</taxon>
    </lineage>
</organism>
<evidence type="ECO:0000313" key="6">
    <source>
        <dbReference type="EMBL" id="NYB75349.1"/>
    </source>
</evidence>